<dbReference type="AlphaFoldDB" id="A0A2H3TTJ0"/>
<gene>
    <name evidence="2" type="ORF">FRV6_16060</name>
</gene>
<dbReference type="Proteomes" id="UP000219369">
    <property type="component" value="Unassembled WGS sequence"/>
</dbReference>
<dbReference type="VEuPathDB" id="FungiDB:FOIG_11738"/>
<proteinExistence type="predicted"/>
<feature type="region of interest" description="Disordered" evidence="1">
    <location>
        <begin position="185"/>
        <end position="245"/>
    </location>
</feature>
<dbReference type="VEuPathDB" id="FungiDB:FOC1_g10003573"/>
<feature type="compositionally biased region" description="Basic residues" evidence="1">
    <location>
        <begin position="201"/>
        <end position="210"/>
    </location>
</feature>
<dbReference type="VEuPathDB" id="FungiDB:FOC4_g10005309"/>
<feature type="compositionally biased region" description="Low complexity" evidence="1">
    <location>
        <begin position="188"/>
        <end position="200"/>
    </location>
</feature>
<reference evidence="3" key="1">
    <citation type="submission" date="2016-09" db="EMBL/GenBank/DDBJ databases">
        <authorList>
            <person name="Guldener U."/>
        </authorList>
    </citation>
    <scope>NUCLEOTIDE SEQUENCE [LARGE SCALE GENOMIC DNA]</scope>
    <source>
        <strain evidence="3">V64-1</strain>
    </source>
</reference>
<sequence>MTSLEITWTLKSYFTADQDYDNMDERHLKSIFDLLSPSKFPALRRLQIWFAKSRTAWLSVHGIEAYEKVIFEHLDSFVQFRRDLQECAFALPRCFFKRKYAAARGVTTDETEELRHSLQDYSYRQVWRDLHGDMTVVQLPYVDSYPKAPYHITARDDQAAGYWILEAPYDDLPVYRTTSPPPPCICLRSSSPRNPVSPRSARSRNSHRTRCYCPMSSGYSPTSPPSRLPSPDGSDQRSVTEIDHT</sequence>
<dbReference type="VEuPathDB" id="FungiDB:FOXG_21207"/>
<feature type="compositionally biased region" description="Basic and acidic residues" evidence="1">
    <location>
        <begin position="234"/>
        <end position="245"/>
    </location>
</feature>
<evidence type="ECO:0000313" key="3">
    <source>
        <dbReference type="Proteomes" id="UP000219369"/>
    </source>
</evidence>
<accession>A0A2H3TTJ0</accession>
<organism evidence="2 3">
    <name type="scientific">Fusarium oxysporum</name>
    <name type="common">Fusarium vascular wilt</name>
    <dbReference type="NCBI Taxonomy" id="5507"/>
    <lineage>
        <taxon>Eukaryota</taxon>
        <taxon>Fungi</taxon>
        <taxon>Dikarya</taxon>
        <taxon>Ascomycota</taxon>
        <taxon>Pezizomycotina</taxon>
        <taxon>Sordariomycetes</taxon>
        <taxon>Hypocreomycetidae</taxon>
        <taxon>Hypocreales</taxon>
        <taxon>Nectriaceae</taxon>
        <taxon>Fusarium</taxon>
        <taxon>Fusarium oxysporum species complex</taxon>
    </lineage>
</organism>
<dbReference type="OrthoDB" id="515692at2759"/>
<dbReference type="VEuPathDB" id="FungiDB:FOZG_15130"/>
<name>A0A2H3TTJ0_FUSOX</name>
<protein>
    <submittedName>
        <fullName evidence="2">Uncharacterized protein</fullName>
    </submittedName>
</protein>
<evidence type="ECO:0000313" key="2">
    <source>
        <dbReference type="EMBL" id="SCO91932.1"/>
    </source>
</evidence>
<dbReference type="EMBL" id="FMJY01000010">
    <property type="protein sequence ID" value="SCO91932.1"/>
    <property type="molecule type" value="Genomic_DNA"/>
</dbReference>
<evidence type="ECO:0000256" key="1">
    <source>
        <dbReference type="SAM" id="MobiDB-lite"/>
    </source>
</evidence>